<evidence type="ECO:0000256" key="13">
    <source>
        <dbReference type="ARBA" id="ARBA00048679"/>
    </source>
</evidence>
<keyword evidence="4" id="KW-0808">Transferase</keyword>
<dbReference type="FunFam" id="1.10.510.10:FF:001606">
    <property type="entry name" value="Uncharacterized protein"/>
    <property type="match status" value="1"/>
</dbReference>
<feature type="region of interest" description="Disordered" evidence="15">
    <location>
        <begin position="100"/>
        <end position="119"/>
    </location>
</feature>
<dbReference type="SMART" id="SM00054">
    <property type="entry name" value="EFh"/>
    <property type="match status" value="4"/>
</dbReference>
<dbReference type="EC" id="2.7.11.1" evidence="2"/>
<dbReference type="AlphaFoldDB" id="A0EDH4"/>
<dbReference type="InterPro" id="IPR050205">
    <property type="entry name" value="CDPK_Ser/Thr_kinases"/>
</dbReference>
<keyword evidence="10 14" id="KW-0067">ATP-binding</keyword>
<evidence type="ECO:0000256" key="5">
    <source>
        <dbReference type="ARBA" id="ARBA00022723"/>
    </source>
</evidence>
<dbReference type="GeneID" id="5046523"/>
<organism evidence="18 19">
    <name type="scientific">Paramecium tetraurelia</name>
    <dbReference type="NCBI Taxonomy" id="5888"/>
    <lineage>
        <taxon>Eukaryota</taxon>
        <taxon>Sar</taxon>
        <taxon>Alveolata</taxon>
        <taxon>Ciliophora</taxon>
        <taxon>Intramacronucleata</taxon>
        <taxon>Oligohymenophorea</taxon>
        <taxon>Peniculida</taxon>
        <taxon>Parameciidae</taxon>
        <taxon>Paramecium</taxon>
    </lineage>
</organism>
<dbReference type="PROSITE" id="PS50011">
    <property type="entry name" value="PROTEIN_KINASE_DOM"/>
    <property type="match status" value="1"/>
</dbReference>
<dbReference type="GO" id="GO:0009931">
    <property type="term" value="F:calcium-dependent protein serine/threonine kinase activity"/>
    <property type="evidence" value="ECO:0000318"/>
    <property type="project" value="GO_Central"/>
</dbReference>
<dbReference type="PANTHER" id="PTHR24349">
    <property type="entry name" value="SERINE/THREONINE-PROTEIN KINASE"/>
    <property type="match status" value="1"/>
</dbReference>
<dbReference type="Gene3D" id="1.10.510.10">
    <property type="entry name" value="Transferase(Phosphotransferase) domain 1"/>
    <property type="match status" value="1"/>
</dbReference>
<evidence type="ECO:0000256" key="10">
    <source>
        <dbReference type="ARBA" id="ARBA00022840"/>
    </source>
</evidence>
<evidence type="ECO:0000313" key="19">
    <source>
        <dbReference type="Proteomes" id="UP000000600"/>
    </source>
</evidence>
<feature type="domain" description="Protein kinase" evidence="16">
    <location>
        <begin position="145"/>
        <end position="400"/>
    </location>
</feature>
<evidence type="ECO:0000256" key="11">
    <source>
        <dbReference type="ARBA" id="ARBA00024334"/>
    </source>
</evidence>
<dbReference type="GO" id="GO:0005737">
    <property type="term" value="C:cytoplasm"/>
    <property type="evidence" value="ECO:0000318"/>
    <property type="project" value="GO_Central"/>
</dbReference>
<evidence type="ECO:0000256" key="4">
    <source>
        <dbReference type="ARBA" id="ARBA00022679"/>
    </source>
</evidence>
<dbReference type="SUPFAM" id="SSF47473">
    <property type="entry name" value="EF-hand"/>
    <property type="match status" value="1"/>
</dbReference>
<evidence type="ECO:0000256" key="12">
    <source>
        <dbReference type="ARBA" id="ARBA00047899"/>
    </source>
</evidence>
<comment type="cofactor">
    <cofactor evidence="1">
        <name>Mg(2+)</name>
        <dbReference type="ChEBI" id="CHEBI:18420"/>
    </cofactor>
</comment>
<dbReference type="CDD" id="cd05117">
    <property type="entry name" value="STKc_CAMK"/>
    <property type="match status" value="1"/>
</dbReference>
<evidence type="ECO:0000256" key="7">
    <source>
        <dbReference type="ARBA" id="ARBA00022741"/>
    </source>
</evidence>
<dbReference type="PROSITE" id="PS00018">
    <property type="entry name" value="EF_HAND_1"/>
    <property type="match status" value="4"/>
</dbReference>
<keyword evidence="3" id="KW-0723">Serine/threonine-protein kinase</keyword>
<dbReference type="Pfam" id="PF13499">
    <property type="entry name" value="EF-hand_7"/>
    <property type="match status" value="2"/>
</dbReference>
<dbReference type="Gene3D" id="3.30.200.20">
    <property type="entry name" value="Phosphorylase Kinase, domain 1"/>
    <property type="match status" value="1"/>
</dbReference>
<evidence type="ECO:0000256" key="15">
    <source>
        <dbReference type="SAM" id="MobiDB-lite"/>
    </source>
</evidence>
<dbReference type="InterPro" id="IPR008271">
    <property type="entry name" value="Ser/Thr_kinase_AS"/>
</dbReference>
<dbReference type="FunFam" id="1.10.238.10:FF:000557">
    <property type="entry name" value="Uncharacterized protein"/>
    <property type="match status" value="1"/>
</dbReference>
<dbReference type="InterPro" id="IPR011992">
    <property type="entry name" value="EF-hand-dom_pair"/>
</dbReference>
<dbReference type="SUPFAM" id="SSF56112">
    <property type="entry name" value="Protein kinase-like (PK-like)"/>
    <property type="match status" value="1"/>
</dbReference>
<dbReference type="GO" id="GO:0035556">
    <property type="term" value="P:intracellular signal transduction"/>
    <property type="evidence" value="ECO:0000318"/>
    <property type="project" value="GO_Central"/>
</dbReference>
<feature type="domain" description="EF-hand" evidence="17">
    <location>
        <begin position="480"/>
        <end position="515"/>
    </location>
</feature>
<dbReference type="GO" id="GO:0005509">
    <property type="term" value="F:calcium ion binding"/>
    <property type="evidence" value="ECO:0007669"/>
    <property type="project" value="InterPro"/>
</dbReference>
<protein>
    <recommendedName>
        <fullName evidence="2">non-specific serine/threonine protein kinase</fullName>
        <ecNumber evidence="2">2.7.11.1</ecNumber>
    </recommendedName>
</protein>
<name>A0EDH4_PARTE</name>
<dbReference type="InterPro" id="IPR018247">
    <property type="entry name" value="EF_Hand_1_Ca_BS"/>
</dbReference>
<evidence type="ECO:0000256" key="9">
    <source>
        <dbReference type="ARBA" id="ARBA00022837"/>
    </source>
</evidence>
<dbReference type="PROSITE" id="PS00107">
    <property type="entry name" value="PROTEIN_KINASE_ATP"/>
    <property type="match status" value="1"/>
</dbReference>
<keyword evidence="6" id="KW-0677">Repeat</keyword>
<keyword evidence="9" id="KW-0106">Calcium</keyword>
<evidence type="ECO:0000259" key="16">
    <source>
        <dbReference type="PROSITE" id="PS50011"/>
    </source>
</evidence>
<dbReference type="GO" id="GO:0004683">
    <property type="term" value="F:calcium/calmodulin-dependent protein kinase activity"/>
    <property type="evidence" value="ECO:0000318"/>
    <property type="project" value="GO_Central"/>
</dbReference>
<keyword evidence="19" id="KW-1185">Reference proteome</keyword>
<dbReference type="OMA" id="NTNNDRW"/>
<evidence type="ECO:0000256" key="2">
    <source>
        <dbReference type="ARBA" id="ARBA00012513"/>
    </source>
</evidence>
<dbReference type="InterPro" id="IPR017441">
    <property type="entry name" value="Protein_kinase_ATP_BS"/>
</dbReference>
<dbReference type="Gene3D" id="1.10.238.10">
    <property type="entry name" value="EF-hand"/>
    <property type="match status" value="2"/>
</dbReference>
<dbReference type="PROSITE" id="PS00108">
    <property type="entry name" value="PROTEIN_KINASE_ST"/>
    <property type="match status" value="1"/>
</dbReference>
<dbReference type="PROSITE" id="PS50222">
    <property type="entry name" value="EF_HAND_2"/>
    <property type="match status" value="3"/>
</dbReference>
<dbReference type="KEGG" id="ptm:GSPATT00004210001"/>
<reference evidence="18 19" key="1">
    <citation type="journal article" date="2006" name="Nature">
        <title>Global trends of whole-genome duplications revealed by the ciliate Paramecium tetraurelia.</title>
        <authorList>
            <consortium name="Genoscope"/>
            <person name="Aury J.-M."/>
            <person name="Jaillon O."/>
            <person name="Duret L."/>
            <person name="Noel B."/>
            <person name="Jubin C."/>
            <person name="Porcel B.M."/>
            <person name="Segurens B."/>
            <person name="Daubin V."/>
            <person name="Anthouard V."/>
            <person name="Aiach N."/>
            <person name="Arnaiz O."/>
            <person name="Billaut A."/>
            <person name="Beisson J."/>
            <person name="Blanc I."/>
            <person name="Bouhouche K."/>
            <person name="Camara F."/>
            <person name="Duharcourt S."/>
            <person name="Guigo R."/>
            <person name="Gogendeau D."/>
            <person name="Katinka M."/>
            <person name="Keller A.-M."/>
            <person name="Kissmehl R."/>
            <person name="Klotz C."/>
            <person name="Koll F."/>
            <person name="Le Moue A."/>
            <person name="Lepere C."/>
            <person name="Malinsky S."/>
            <person name="Nowacki M."/>
            <person name="Nowak J.K."/>
            <person name="Plattner H."/>
            <person name="Poulain J."/>
            <person name="Ruiz F."/>
            <person name="Serrano V."/>
            <person name="Zagulski M."/>
            <person name="Dessen P."/>
            <person name="Betermier M."/>
            <person name="Weissenbach J."/>
            <person name="Scarpelli C."/>
            <person name="Schachter V."/>
            <person name="Sperling L."/>
            <person name="Meyer E."/>
            <person name="Cohen J."/>
            <person name="Wincker P."/>
        </authorList>
    </citation>
    <scope>NUCLEOTIDE SEQUENCE [LARGE SCALE GENOMIC DNA]</scope>
    <source>
        <strain evidence="18 19">Stock d4-2</strain>
    </source>
</reference>
<keyword evidence="7 14" id="KW-0547">Nucleotide-binding</keyword>
<feature type="domain" description="EF-hand" evidence="17">
    <location>
        <begin position="442"/>
        <end position="477"/>
    </location>
</feature>
<sequence>MLQLIDQLNSILYCDYNYNQLYCNYGLLHIQTVQRGGRYLKILTQVLTVEDRQLDEIDAGVSHQIAGNVTTQMQFQDKETNANKLSSLSKEQFYQHHQEYQQVQPKNKEGNKSDMGGKTISGTMKLTPEMLVRKQCITEKFLTHYEIVKKLGQGGFGEVYLVKHLSTENLRAAKVILRKTISCEEKLLEETEILKTLDHPNIVKVLEIFADFKYYYIVTEYCKGGELLERIKTISKYNERQVAKYMKQVFSAIMYCHHKNIVHRDLKPENILFDSTDPDANLKVIDFGASEKMINKSCLTKKVGTPYYVAPEVISEPGYDLKVDVWSCGVILYILMIGRPPFKGSNDIETLRLAKQGKWNTNNDRWIKLSDQVKDLISKMIVVDPKKRINMEEAFNHAWIQENENKEIEDFNIIQILSHFSAQNKLRAAIIQFISVQLVNKEESTKLFQTFKSLDTNGDGVLSKEELLKGILVADIDHFQAENMVNDLIQELDVNESGKVDFTEFISAALVLQSKITIENIKNAFKMFDLDGNGVISKNELENIFGGIEIDNQAWDDILEKFDYNNDGVIQEEEFIKLLENIQL</sequence>
<evidence type="ECO:0000313" key="18">
    <source>
        <dbReference type="EMBL" id="CAK93341.1"/>
    </source>
</evidence>
<evidence type="ECO:0000256" key="14">
    <source>
        <dbReference type="PROSITE-ProRule" id="PRU10141"/>
    </source>
</evidence>
<dbReference type="Proteomes" id="UP000000600">
    <property type="component" value="Unassembled WGS sequence"/>
</dbReference>
<dbReference type="GO" id="GO:0005516">
    <property type="term" value="F:calmodulin binding"/>
    <property type="evidence" value="ECO:0000318"/>
    <property type="project" value="GO_Central"/>
</dbReference>
<dbReference type="InterPro" id="IPR000719">
    <property type="entry name" value="Prot_kinase_dom"/>
</dbReference>
<accession>A0EDH4</accession>
<dbReference type="RefSeq" id="XP_001460738.1">
    <property type="nucleotide sequence ID" value="XM_001460701.1"/>
</dbReference>
<dbReference type="eggNOG" id="KOG0032">
    <property type="taxonomic scope" value="Eukaryota"/>
</dbReference>
<dbReference type="EMBL" id="CT868671">
    <property type="protein sequence ID" value="CAK93341.1"/>
    <property type="molecule type" value="Genomic_DNA"/>
</dbReference>
<dbReference type="GO" id="GO:0005524">
    <property type="term" value="F:ATP binding"/>
    <property type="evidence" value="ECO:0007669"/>
    <property type="project" value="UniProtKB-UniRule"/>
</dbReference>
<dbReference type="SMART" id="SM00220">
    <property type="entry name" value="S_TKc"/>
    <property type="match status" value="1"/>
</dbReference>
<evidence type="ECO:0000256" key="3">
    <source>
        <dbReference type="ARBA" id="ARBA00022527"/>
    </source>
</evidence>
<dbReference type="InterPro" id="IPR011009">
    <property type="entry name" value="Kinase-like_dom_sf"/>
</dbReference>
<evidence type="ECO:0000256" key="8">
    <source>
        <dbReference type="ARBA" id="ARBA00022777"/>
    </source>
</evidence>
<keyword evidence="5" id="KW-0479">Metal-binding</keyword>
<comment type="catalytic activity">
    <reaction evidence="12">
        <text>L-threonyl-[protein] + ATP = O-phospho-L-threonyl-[protein] + ADP + H(+)</text>
        <dbReference type="Rhea" id="RHEA:46608"/>
        <dbReference type="Rhea" id="RHEA-COMP:11060"/>
        <dbReference type="Rhea" id="RHEA-COMP:11605"/>
        <dbReference type="ChEBI" id="CHEBI:15378"/>
        <dbReference type="ChEBI" id="CHEBI:30013"/>
        <dbReference type="ChEBI" id="CHEBI:30616"/>
        <dbReference type="ChEBI" id="CHEBI:61977"/>
        <dbReference type="ChEBI" id="CHEBI:456216"/>
        <dbReference type="EC" id="2.7.11.1"/>
    </reaction>
</comment>
<dbReference type="InterPro" id="IPR002048">
    <property type="entry name" value="EF_hand_dom"/>
</dbReference>
<evidence type="ECO:0000256" key="1">
    <source>
        <dbReference type="ARBA" id="ARBA00001946"/>
    </source>
</evidence>
<evidence type="ECO:0000256" key="6">
    <source>
        <dbReference type="ARBA" id="ARBA00022737"/>
    </source>
</evidence>
<dbReference type="Pfam" id="PF00069">
    <property type="entry name" value="Pkinase"/>
    <property type="match status" value="1"/>
</dbReference>
<proteinExistence type="inferred from homology"/>
<dbReference type="FunFam" id="3.30.200.20:FF:000315">
    <property type="entry name" value="Calcium-dependent protein kinase 3"/>
    <property type="match status" value="1"/>
</dbReference>
<dbReference type="InParanoid" id="A0EDH4"/>
<evidence type="ECO:0000259" key="17">
    <source>
        <dbReference type="PROSITE" id="PS50222"/>
    </source>
</evidence>
<dbReference type="OrthoDB" id="296939at2759"/>
<feature type="binding site" evidence="14">
    <location>
        <position position="174"/>
    </location>
    <ligand>
        <name>ATP</name>
        <dbReference type="ChEBI" id="CHEBI:30616"/>
    </ligand>
</feature>
<gene>
    <name evidence="18" type="ORF">GSPATT00004210001</name>
</gene>
<feature type="domain" description="EF-hand" evidence="17">
    <location>
        <begin position="516"/>
        <end position="551"/>
    </location>
</feature>
<keyword evidence="8" id="KW-0418">Kinase</keyword>
<comment type="catalytic activity">
    <reaction evidence="13">
        <text>L-seryl-[protein] + ATP = O-phospho-L-seryl-[protein] + ADP + H(+)</text>
        <dbReference type="Rhea" id="RHEA:17989"/>
        <dbReference type="Rhea" id="RHEA-COMP:9863"/>
        <dbReference type="Rhea" id="RHEA-COMP:11604"/>
        <dbReference type="ChEBI" id="CHEBI:15378"/>
        <dbReference type="ChEBI" id="CHEBI:29999"/>
        <dbReference type="ChEBI" id="CHEBI:30616"/>
        <dbReference type="ChEBI" id="CHEBI:83421"/>
        <dbReference type="ChEBI" id="CHEBI:456216"/>
        <dbReference type="EC" id="2.7.11.1"/>
    </reaction>
</comment>
<dbReference type="HOGENOM" id="CLU_000288_37_4_1"/>
<dbReference type="GO" id="GO:0005634">
    <property type="term" value="C:nucleus"/>
    <property type="evidence" value="ECO:0000318"/>
    <property type="project" value="GO_Central"/>
</dbReference>
<comment type="similarity">
    <text evidence="11">Belongs to the protein kinase superfamily. Ser/Thr protein kinase family. CDPK subfamily.</text>
</comment>